<dbReference type="AlphaFoldDB" id="A0A975GLM5"/>
<sequence>MRGGQIAFNGVSGLSSSRVVHPASFFFLPDGVGKPIYIRLRLPVAACSLFPYKDFI</sequence>
<protein>
    <submittedName>
        <fullName evidence="1">Uncharacterized protein</fullName>
    </submittedName>
</protein>
<evidence type="ECO:0000313" key="1">
    <source>
        <dbReference type="EMBL" id="QTA85755.1"/>
    </source>
</evidence>
<name>A0A975GLM5_9BACT</name>
<dbReference type="Proteomes" id="UP000663722">
    <property type="component" value="Chromosome"/>
</dbReference>
<reference evidence="1" key="1">
    <citation type="journal article" date="2021" name="Microb. Physiol.">
        <title>Proteogenomic Insights into the Physiology of Marine, Sulfate-Reducing, Filamentous Desulfonema limicola and Desulfonema magnum.</title>
        <authorList>
            <person name="Schnaars V."/>
            <person name="Wohlbrand L."/>
            <person name="Scheve S."/>
            <person name="Hinrichs C."/>
            <person name="Reinhardt R."/>
            <person name="Rabus R."/>
        </authorList>
    </citation>
    <scope>NUCLEOTIDE SEQUENCE</scope>
    <source>
        <strain evidence="1">4be13</strain>
    </source>
</reference>
<dbReference type="KEGG" id="dmm:dnm_017690"/>
<gene>
    <name evidence="1" type="ORF">dnm_017690</name>
</gene>
<dbReference type="EMBL" id="CP061800">
    <property type="protein sequence ID" value="QTA85755.1"/>
    <property type="molecule type" value="Genomic_DNA"/>
</dbReference>
<keyword evidence="2" id="KW-1185">Reference proteome</keyword>
<proteinExistence type="predicted"/>
<organism evidence="1 2">
    <name type="scientific">Desulfonema magnum</name>
    <dbReference type="NCBI Taxonomy" id="45655"/>
    <lineage>
        <taxon>Bacteria</taxon>
        <taxon>Pseudomonadati</taxon>
        <taxon>Thermodesulfobacteriota</taxon>
        <taxon>Desulfobacteria</taxon>
        <taxon>Desulfobacterales</taxon>
        <taxon>Desulfococcaceae</taxon>
        <taxon>Desulfonema</taxon>
    </lineage>
</organism>
<evidence type="ECO:0000313" key="2">
    <source>
        <dbReference type="Proteomes" id="UP000663722"/>
    </source>
</evidence>
<accession>A0A975GLM5</accession>